<protein>
    <submittedName>
        <fullName evidence="4">Protein RodZ, contains Xre-like HTH and DUF4115 domains</fullName>
    </submittedName>
</protein>
<gene>
    <name evidence="4" type="ORF">SAMN05421749_10712</name>
</gene>
<evidence type="ECO:0000256" key="2">
    <source>
        <dbReference type="SAM" id="Phobius"/>
    </source>
</evidence>
<feature type="region of interest" description="Disordered" evidence="1">
    <location>
        <begin position="1"/>
        <end position="23"/>
    </location>
</feature>
<keyword evidence="2" id="KW-1133">Transmembrane helix</keyword>
<feature type="domain" description="Cytoskeleton protein RodZ-like C-terminal" evidence="3">
    <location>
        <begin position="196"/>
        <end position="259"/>
    </location>
</feature>
<evidence type="ECO:0000313" key="5">
    <source>
        <dbReference type="Proteomes" id="UP000242317"/>
    </source>
</evidence>
<name>A0A1G6MHA6_9GAMM</name>
<dbReference type="OrthoDB" id="9790252at2"/>
<dbReference type="InterPro" id="IPR025194">
    <property type="entry name" value="RodZ-like_C"/>
</dbReference>
<dbReference type="Pfam" id="PF13464">
    <property type="entry name" value="RodZ_C"/>
    <property type="match status" value="1"/>
</dbReference>
<dbReference type="AlphaFoldDB" id="A0A1G6MHA6"/>
<dbReference type="Pfam" id="PF13413">
    <property type="entry name" value="HTH_25"/>
    <property type="match status" value="1"/>
</dbReference>
<feature type="transmembrane region" description="Helical" evidence="2">
    <location>
        <begin position="134"/>
        <end position="155"/>
    </location>
</feature>
<feature type="compositionally biased region" description="Polar residues" evidence="1">
    <location>
        <begin position="1"/>
        <end position="20"/>
    </location>
</feature>
<dbReference type="Proteomes" id="UP000242317">
    <property type="component" value="Unassembled WGS sequence"/>
</dbReference>
<dbReference type="InterPro" id="IPR001387">
    <property type="entry name" value="Cro/C1-type_HTH"/>
</dbReference>
<accession>A0A1G6MHA6</accession>
<dbReference type="GO" id="GO:0003677">
    <property type="term" value="F:DNA binding"/>
    <property type="evidence" value="ECO:0007669"/>
    <property type="project" value="InterPro"/>
</dbReference>
<dbReference type="PANTHER" id="PTHR34475">
    <property type="match status" value="1"/>
</dbReference>
<dbReference type="EMBL" id="FMYK01000007">
    <property type="protein sequence ID" value="SDC54899.1"/>
    <property type="molecule type" value="Genomic_DNA"/>
</dbReference>
<evidence type="ECO:0000313" key="4">
    <source>
        <dbReference type="EMBL" id="SDC54899.1"/>
    </source>
</evidence>
<keyword evidence="5" id="KW-1185">Reference proteome</keyword>
<evidence type="ECO:0000259" key="3">
    <source>
        <dbReference type="Pfam" id="PF13464"/>
    </source>
</evidence>
<evidence type="ECO:0000256" key="1">
    <source>
        <dbReference type="SAM" id="MobiDB-lite"/>
    </source>
</evidence>
<dbReference type="Gene3D" id="1.10.260.40">
    <property type="entry name" value="lambda repressor-like DNA-binding domains"/>
    <property type="match status" value="1"/>
</dbReference>
<keyword evidence="2" id="KW-0812">Transmembrane</keyword>
<dbReference type="PANTHER" id="PTHR34475:SF1">
    <property type="entry name" value="CYTOSKELETON PROTEIN RODZ"/>
    <property type="match status" value="1"/>
</dbReference>
<dbReference type="InterPro" id="IPR050400">
    <property type="entry name" value="Bact_Cytoskel_RodZ"/>
</dbReference>
<organism evidence="4 5">
    <name type="scientific">Acinetobacter marinus</name>
    <dbReference type="NCBI Taxonomy" id="281375"/>
    <lineage>
        <taxon>Bacteria</taxon>
        <taxon>Pseudomonadati</taxon>
        <taxon>Pseudomonadota</taxon>
        <taxon>Gammaproteobacteria</taxon>
        <taxon>Moraxellales</taxon>
        <taxon>Moraxellaceae</taxon>
        <taxon>Acinetobacter</taxon>
    </lineage>
</organism>
<sequence length="269" mass="29132">MEIDTNTPKSNPSTPLSIGSAQRPGEYLRQIRMSRGKELAEVAHELKISEKQLIALEKDDYNALPEAPFIKGYYRAYAKFLNADATALIQRFDEIYSSDTGLSSSHALKDSPIKIMGKLSSRKRRGAKGWLKKLILAIIVIAVIWALWSVVSNWLSKRHSDAPATGANNAVEVIEFDNATATTAAGATSTAGDQLVLDFSRPTSVMIQDGAGKTLAQGRQSESLTLSGQAPFSIRLDDAEAVKLKLNNEDIGLSSYTNASGSADFRLSP</sequence>
<keyword evidence="2" id="KW-0472">Membrane</keyword>
<dbReference type="CDD" id="cd00093">
    <property type="entry name" value="HTH_XRE"/>
    <property type="match status" value="1"/>
</dbReference>
<reference evidence="5" key="1">
    <citation type="submission" date="2016-09" db="EMBL/GenBank/DDBJ databases">
        <authorList>
            <person name="Varghese N."/>
            <person name="Submissions S."/>
        </authorList>
    </citation>
    <scope>NUCLEOTIDE SEQUENCE [LARGE SCALE GENOMIC DNA]</scope>
    <source>
        <strain evidence="5">ANC 3699</strain>
    </source>
</reference>
<dbReference type="RefSeq" id="WP_092620467.1">
    <property type="nucleotide sequence ID" value="NZ_FMYK01000007.1"/>
</dbReference>
<proteinExistence type="predicted"/>
<dbReference type="InterPro" id="IPR010982">
    <property type="entry name" value="Lambda_DNA-bd_dom_sf"/>
</dbReference>